<comment type="caution">
    <text evidence="8">The sequence shown here is derived from an EMBL/GenBank/DDBJ whole genome shotgun (WGS) entry which is preliminary data.</text>
</comment>
<dbReference type="Gene3D" id="3.80.20.20">
    <property type="entry name" value="Receptor L-domain"/>
    <property type="match status" value="1"/>
</dbReference>
<protein>
    <recommendedName>
        <fullName evidence="10">Sporulation-specific gene SPS2</fullName>
    </recommendedName>
</protein>
<evidence type="ECO:0000313" key="8">
    <source>
        <dbReference type="EMBL" id="KAF4965467.1"/>
    </source>
</evidence>
<keyword evidence="3" id="KW-0964">Secreted</keyword>
<accession>A0A8H4TWT8</accession>
<proteinExistence type="predicted"/>
<comment type="subcellular location">
    <subcellularLocation>
        <location evidence="1">Secreted</location>
        <location evidence="1">Cell wall</location>
    </subcellularLocation>
</comment>
<dbReference type="EMBL" id="JABEXW010000347">
    <property type="protein sequence ID" value="KAF4965467.1"/>
    <property type="molecule type" value="Genomic_DNA"/>
</dbReference>
<feature type="chain" id="PRO_5034247031" description="Sporulation-specific gene SPS2" evidence="7">
    <location>
        <begin position="21"/>
        <end position="399"/>
    </location>
</feature>
<dbReference type="PANTHER" id="PTHR31018">
    <property type="entry name" value="SPORULATION-SPECIFIC PROTEIN-RELATED"/>
    <property type="match status" value="1"/>
</dbReference>
<keyword evidence="2" id="KW-0134">Cell wall</keyword>
<evidence type="ECO:0000256" key="3">
    <source>
        <dbReference type="ARBA" id="ARBA00022525"/>
    </source>
</evidence>
<keyword evidence="5" id="KW-0325">Glycoprotein</keyword>
<dbReference type="OrthoDB" id="536881at2759"/>
<reference evidence="8" key="1">
    <citation type="journal article" date="2020" name="BMC Genomics">
        <title>Correction to: Identification and distribution of gene clusters required for synthesis of sphingolipid metabolism inhibitors in diverse species of the filamentous fungus Fusarium.</title>
        <authorList>
            <person name="Kim H.S."/>
            <person name="Lohmar J.M."/>
            <person name="Busman M."/>
            <person name="Brown D.W."/>
            <person name="Naumann T.A."/>
            <person name="Divon H.H."/>
            <person name="Lysoe E."/>
            <person name="Uhlig S."/>
            <person name="Proctor R.H."/>
        </authorList>
    </citation>
    <scope>NUCLEOTIDE SEQUENCE</scope>
    <source>
        <strain evidence="8">NRRL 20472</strain>
    </source>
</reference>
<dbReference type="InterPro" id="IPR036941">
    <property type="entry name" value="Rcpt_L-dom_sf"/>
</dbReference>
<name>A0A8H4TWT8_9HYPO</name>
<keyword evidence="4 7" id="KW-0732">Signal</keyword>
<evidence type="ECO:0000256" key="5">
    <source>
        <dbReference type="ARBA" id="ARBA00023180"/>
    </source>
</evidence>
<dbReference type="Proteomes" id="UP000622797">
    <property type="component" value="Unassembled WGS sequence"/>
</dbReference>
<dbReference type="GO" id="GO:0009277">
    <property type="term" value="C:fungal-type cell wall"/>
    <property type="evidence" value="ECO:0007669"/>
    <property type="project" value="TreeGrafter"/>
</dbReference>
<gene>
    <name evidence="8" type="ORF">FSARC_6734</name>
</gene>
<dbReference type="PANTHER" id="PTHR31018:SF3">
    <property type="entry name" value="RECEPTOR PROTEIN-TYROSINE KINASE"/>
    <property type="match status" value="1"/>
</dbReference>
<keyword evidence="9" id="KW-1185">Reference proteome</keyword>
<dbReference type="GO" id="GO:0009986">
    <property type="term" value="C:cell surface"/>
    <property type="evidence" value="ECO:0007669"/>
    <property type="project" value="TreeGrafter"/>
</dbReference>
<organism evidence="8 9">
    <name type="scientific">Fusarium sarcochroum</name>
    <dbReference type="NCBI Taxonomy" id="1208366"/>
    <lineage>
        <taxon>Eukaryota</taxon>
        <taxon>Fungi</taxon>
        <taxon>Dikarya</taxon>
        <taxon>Ascomycota</taxon>
        <taxon>Pezizomycotina</taxon>
        <taxon>Sordariomycetes</taxon>
        <taxon>Hypocreomycetidae</taxon>
        <taxon>Hypocreales</taxon>
        <taxon>Nectriaceae</taxon>
        <taxon>Fusarium</taxon>
        <taxon>Fusarium lateritium species complex</taxon>
    </lineage>
</organism>
<feature type="region of interest" description="Disordered" evidence="6">
    <location>
        <begin position="339"/>
        <end position="376"/>
    </location>
</feature>
<reference evidence="8" key="2">
    <citation type="submission" date="2020-05" db="EMBL/GenBank/DDBJ databases">
        <authorList>
            <person name="Kim H.-S."/>
            <person name="Proctor R.H."/>
            <person name="Brown D.W."/>
        </authorList>
    </citation>
    <scope>NUCLEOTIDE SEQUENCE</scope>
    <source>
        <strain evidence="8">NRRL 20472</strain>
    </source>
</reference>
<dbReference type="SUPFAM" id="SSF52058">
    <property type="entry name" value="L domain-like"/>
    <property type="match status" value="2"/>
</dbReference>
<evidence type="ECO:0000256" key="2">
    <source>
        <dbReference type="ARBA" id="ARBA00022512"/>
    </source>
</evidence>
<feature type="compositionally biased region" description="Acidic residues" evidence="6">
    <location>
        <begin position="359"/>
        <end position="376"/>
    </location>
</feature>
<dbReference type="GO" id="GO:0031505">
    <property type="term" value="P:fungal-type cell wall organization"/>
    <property type="evidence" value="ECO:0007669"/>
    <property type="project" value="TreeGrafter"/>
</dbReference>
<evidence type="ECO:0000256" key="7">
    <source>
        <dbReference type="SAM" id="SignalP"/>
    </source>
</evidence>
<evidence type="ECO:0000256" key="1">
    <source>
        <dbReference type="ARBA" id="ARBA00004191"/>
    </source>
</evidence>
<evidence type="ECO:0000313" key="9">
    <source>
        <dbReference type="Proteomes" id="UP000622797"/>
    </source>
</evidence>
<evidence type="ECO:0000256" key="6">
    <source>
        <dbReference type="SAM" id="MobiDB-lite"/>
    </source>
</evidence>
<dbReference type="AlphaFoldDB" id="A0A8H4TWT8"/>
<evidence type="ECO:0008006" key="10">
    <source>
        <dbReference type="Google" id="ProtNLM"/>
    </source>
</evidence>
<dbReference type="GO" id="GO:0005886">
    <property type="term" value="C:plasma membrane"/>
    <property type="evidence" value="ECO:0007669"/>
    <property type="project" value="TreeGrafter"/>
</dbReference>
<sequence length="399" mass="42609">MHSVKVLSALVAFGTTAVSAAATCTKDVKITEPTQVIDCKVVDANVVIDKDVEGAVTINGPEEIKGDFVAKGASKLLSISSTSISEIGGKFELNNLEALNNLEFSSLESLNELSFIKLPRLSELNFGTEGVTKISKIRITDTFISDLSGLSVASVDSFQIDNNRKMSAFNSDLVNVTTELLIFDNGNDVMEITMNKLESAAEIQISSAKSFKVPALEEVTKSLKLSANPELKSFSAPNLTTITETLSLVNMKKLTNVSFPLLEEIGGGFTIQNNTKLESIDDIPKLKKVSGGIELRGNFETVELPKLDEVHGSVIVSSTTDIKEFCEYFDGLDEDKKIDGKEKCTSNNKQANEGKDGGEESDGSSESNDDGGEEDAAGIVSVNMAVLALVGVAAIAQLF</sequence>
<feature type="signal peptide" evidence="7">
    <location>
        <begin position="1"/>
        <end position="20"/>
    </location>
</feature>
<dbReference type="InterPro" id="IPR051648">
    <property type="entry name" value="CWI-Assembly_Regulator"/>
</dbReference>
<evidence type="ECO:0000256" key="4">
    <source>
        <dbReference type="ARBA" id="ARBA00022729"/>
    </source>
</evidence>